<feature type="region of interest" description="Disordered" evidence="1">
    <location>
        <begin position="118"/>
        <end position="166"/>
    </location>
</feature>
<dbReference type="Proteomes" id="UP001056384">
    <property type="component" value="Chromosome 5"/>
</dbReference>
<gene>
    <name evidence="2" type="ORF">Slin15195_G072700</name>
</gene>
<dbReference type="EMBL" id="CP099422">
    <property type="protein sequence ID" value="USW53951.1"/>
    <property type="molecule type" value="Genomic_DNA"/>
</dbReference>
<organism evidence="2 3">
    <name type="scientific">Septoria linicola</name>
    <dbReference type="NCBI Taxonomy" id="215465"/>
    <lineage>
        <taxon>Eukaryota</taxon>
        <taxon>Fungi</taxon>
        <taxon>Dikarya</taxon>
        <taxon>Ascomycota</taxon>
        <taxon>Pezizomycotina</taxon>
        <taxon>Dothideomycetes</taxon>
        <taxon>Dothideomycetidae</taxon>
        <taxon>Mycosphaerellales</taxon>
        <taxon>Mycosphaerellaceae</taxon>
        <taxon>Septoria</taxon>
    </lineage>
</organism>
<evidence type="ECO:0000313" key="3">
    <source>
        <dbReference type="Proteomes" id="UP001056384"/>
    </source>
</evidence>
<keyword evidence="3" id="KW-1185">Reference proteome</keyword>
<reference evidence="2" key="1">
    <citation type="submission" date="2022-06" db="EMBL/GenBank/DDBJ databases">
        <title>Complete genome sequences of two strains of the flax pathogen Septoria linicola.</title>
        <authorList>
            <person name="Lapalu N."/>
            <person name="Simon A."/>
            <person name="Demenou B."/>
            <person name="Paumier D."/>
            <person name="Guillot M.-P."/>
            <person name="Gout L."/>
            <person name="Valade R."/>
        </authorList>
    </citation>
    <scope>NUCLEOTIDE SEQUENCE</scope>
    <source>
        <strain evidence="2">SE15195</strain>
    </source>
</reference>
<sequence length="531" mass="58758">MFQNIARAVTDSALRLSNSSIPSSQSNTGPDSEDAMRLDSVEAQGDAWNALGFRAQQTPRVQEATRRLQAIAGDRAAEPWFDMNQVRVWLMPQKAIGRPRLPTPGMGDDISMLATLPNFVIDSPSPTPRQVVQEQPRPSLKRKPQDGLESEQPPAQRPHFRGTQDEQDQGQLLYGHFQQLPSASSSYDHQNRRAAQLNSHVNFQPGASASSSAFGPSMRSPVTSNTTGGAASWMNNDKPLPPTPAFQHPNQMGLHLDANTTGVASSANADSVPAPLTGNMIWRASNQTSQSLSPIASSPRTQARVPSFNPQRVTLFPPLLPHYNRASPPPYTHAVQQEITEAPLHWRPDLSRKVCEWLLDADTDCRQSQLTEIMFGDIYRKHEEGCRPPSPMFKLKVTRMTISSHAVIEQAGSEQFGVRQLLDWFVIEYSEKQAPGGRPRNYWLLAFPVCAVTRSVCRPAPSVRPDDTRANNAMALHTTTWTLGRTNRLPILHGNGVRSGYLEDFIRSCELGLGQIEMTSYGPPFTQARYA</sequence>
<proteinExistence type="predicted"/>
<evidence type="ECO:0000256" key="1">
    <source>
        <dbReference type="SAM" id="MobiDB-lite"/>
    </source>
</evidence>
<name>A0A9Q9B0A7_9PEZI</name>
<feature type="region of interest" description="Disordered" evidence="1">
    <location>
        <begin position="203"/>
        <end position="233"/>
    </location>
</feature>
<dbReference type="AlphaFoldDB" id="A0A9Q9B0A7"/>
<accession>A0A9Q9B0A7</accession>
<evidence type="ECO:0000313" key="2">
    <source>
        <dbReference type="EMBL" id="USW53951.1"/>
    </source>
</evidence>
<protein>
    <submittedName>
        <fullName evidence="2">Uncharacterized protein</fullName>
    </submittedName>
</protein>
<feature type="compositionally biased region" description="Polar residues" evidence="1">
    <location>
        <begin position="220"/>
        <end position="233"/>
    </location>
</feature>